<comment type="similarity">
    <text evidence="1">Belongs to the EndA/NucM nuclease family.</text>
</comment>
<evidence type="ECO:0000256" key="6">
    <source>
        <dbReference type="SAM" id="SignalP"/>
    </source>
</evidence>
<feature type="domain" description="Fibronectin type-III" evidence="7">
    <location>
        <begin position="285"/>
        <end position="370"/>
    </location>
</feature>
<dbReference type="STRING" id="1850246.LPB138_02505"/>
<evidence type="ECO:0000256" key="5">
    <source>
        <dbReference type="SAM" id="MobiDB-lite"/>
    </source>
</evidence>
<keyword evidence="4" id="KW-0378">Hydrolase</keyword>
<dbReference type="PROSITE" id="PS50853">
    <property type="entry name" value="FN3"/>
    <property type="match status" value="1"/>
</dbReference>
<dbReference type="Pfam" id="PF04231">
    <property type="entry name" value="Endonuclease_1"/>
    <property type="match status" value="1"/>
</dbReference>
<dbReference type="Gene3D" id="2.60.40.10">
    <property type="entry name" value="Immunoglobulins"/>
    <property type="match status" value="1"/>
</dbReference>
<evidence type="ECO:0000256" key="2">
    <source>
        <dbReference type="ARBA" id="ARBA00022722"/>
    </source>
</evidence>
<dbReference type="EMBL" id="CP017478">
    <property type="protein sequence ID" value="AOW19617.1"/>
    <property type="molecule type" value="Genomic_DNA"/>
</dbReference>
<feature type="region of interest" description="Disordered" evidence="5">
    <location>
        <begin position="116"/>
        <end position="179"/>
    </location>
</feature>
<keyword evidence="2" id="KW-0540">Nuclease</keyword>
<dbReference type="PANTHER" id="PTHR33607">
    <property type="entry name" value="ENDONUCLEASE-1"/>
    <property type="match status" value="1"/>
</dbReference>
<feature type="signal peptide" evidence="6">
    <location>
        <begin position="1"/>
        <end position="19"/>
    </location>
</feature>
<dbReference type="CDD" id="cd00063">
    <property type="entry name" value="FN3"/>
    <property type="match status" value="1"/>
</dbReference>
<dbReference type="InterPro" id="IPR044925">
    <property type="entry name" value="His-Me_finger_sf"/>
</dbReference>
<evidence type="ECO:0000256" key="3">
    <source>
        <dbReference type="ARBA" id="ARBA00022729"/>
    </source>
</evidence>
<dbReference type="InterPro" id="IPR007346">
    <property type="entry name" value="Endonuclease-I"/>
</dbReference>
<evidence type="ECO:0000259" key="7">
    <source>
        <dbReference type="PROSITE" id="PS50853"/>
    </source>
</evidence>
<dbReference type="Proteomes" id="UP000176050">
    <property type="component" value="Chromosome"/>
</dbReference>
<proteinExistence type="inferred from homology"/>
<dbReference type="GO" id="GO:0016787">
    <property type="term" value="F:hydrolase activity"/>
    <property type="evidence" value="ECO:0007669"/>
    <property type="project" value="UniProtKB-KW"/>
</dbReference>
<protein>
    <recommendedName>
        <fullName evidence="7">Fibronectin type-III domain-containing protein</fullName>
    </recommendedName>
</protein>
<dbReference type="Pfam" id="PF18962">
    <property type="entry name" value="Por_Secre_tail"/>
    <property type="match status" value="1"/>
</dbReference>
<dbReference type="GO" id="GO:0004518">
    <property type="term" value="F:nuclease activity"/>
    <property type="evidence" value="ECO:0007669"/>
    <property type="project" value="UniProtKB-KW"/>
</dbReference>
<dbReference type="SMART" id="SM00060">
    <property type="entry name" value="FN3"/>
    <property type="match status" value="1"/>
</dbReference>
<organism evidence="8 9">
    <name type="scientific">Urechidicola croceus</name>
    <dbReference type="NCBI Taxonomy" id="1850246"/>
    <lineage>
        <taxon>Bacteria</taxon>
        <taxon>Pseudomonadati</taxon>
        <taxon>Bacteroidota</taxon>
        <taxon>Flavobacteriia</taxon>
        <taxon>Flavobacteriales</taxon>
        <taxon>Flavobacteriaceae</taxon>
        <taxon>Urechidicola</taxon>
    </lineage>
</organism>
<accession>A0A1D8P4X1</accession>
<reference evidence="8 9" key="1">
    <citation type="submission" date="2016-10" db="EMBL/GenBank/DDBJ databases">
        <title>Lutibacter sp. LPB0138, isolated from marine gastropod.</title>
        <authorList>
            <person name="Kim E."/>
            <person name="Yi H."/>
        </authorList>
    </citation>
    <scope>NUCLEOTIDE SEQUENCE [LARGE SCALE GENOMIC DNA]</scope>
    <source>
        <strain evidence="8 9">LPB0138</strain>
    </source>
</reference>
<feature type="chain" id="PRO_5009110751" description="Fibronectin type-III domain-containing protein" evidence="6">
    <location>
        <begin position="20"/>
        <end position="595"/>
    </location>
</feature>
<evidence type="ECO:0000256" key="4">
    <source>
        <dbReference type="ARBA" id="ARBA00022801"/>
    </source>
</evidence>
<dbReference type="KEGG" id="lul:LPB138_02505"/>
<dbReference type="SUPFAM" id="SSF54060">
    <property type="entry name" value="His-Me finger endonucleases"/>
    <property type="match status" value="1"/>
</dbReference>
<dbReference type="PANTHER" id="PTHR33607:SF2">
    <property type="entry name" value="ENDONUCLEASE-1"/>
    <property type="match status" value="1"/>
</dbReference>
<sequence length="595" mass="63872">MKTKYTLLLLLFITVCSFAQQPYYDDVNLTLTGTALRDELATKIINTHTNSLTYSNIWDASRITDLDPNNSNNVVLIYGWEGGTDGDVTNDLSRNKFDNGGSNGDWNREHTFANSLANPDLDASGTSGPPYADAHNLRPSDVQRNGQRGNRKFADGSGNSGIVGSDWYPGDDSTGGTDWRGDVARITMYMYLRYGSQCLPRYNASGTTNTVDSDMINLLLDWNAADPVSEVEDARNTYHDGANTYSQGNRNPFIDNPYLATVIWGGTPAEDRWGTAVEDNENPTTPNNLVVSNETSSTIDVSWNASSDNIGVTAYDVYVDDIFNSSTSSTSTTITGLTAETTYSFTVLAKDNAGNQSPLSSSINGTTTAAAVSGSTCASETFENLGSNASNYTTRTWTGDSGLEWTATDARTDQSLNGGTVTVRNGELTSSIAADGIGELTVTTQLVFSGSSGNFDVLVNGTSVGSIPYSSTIQTTTLSNIDIEGDVSIVLDKTGNSNRVSIDDLSWTCYSALGIDDELLSTIEIYPNPTFGKSLTISTTVELSVKVFNSIGETVIIDSVSNNNNQIDISSLKTGIYLIKLESDLGSTTRKFIKK</sequence>
<dbReference type="InterPro" id="IPR003961">
    <property type="entry name" value="FN3_dom"/>
</dbReference>
<dbReference type="Pfam" id="PF00041">
    <property type="entry name" value="fn3"/>
    <property type="match status" value="1"/>
</dbReference>
<name>A0A1D8P4X1_9FLAO</name>
<dbReference type="AlphaFoldDB" id="A0A1D8P4X1"/>
<dbReference type="InterPro" id="IPR013783">
    <property type="entry name" value="Ig-like_fold"/>
</dbReference>
<dbReference type="SUPFAM" id="SSF49265">
    <property type="entry name" value="Fibronectin type III"/>
    <property type="match status" value="1"/>
</dbReference>
<evidence type="ECO:0000313" key="9">
    <source>
        <dbReference type="Proteomes" id="UP000176050"/>
    </source>
</evidence>
<keyword evidence="3 6" id="KW-0732">Signal</keyword>
<dbReference type="RefSeq" id="WP_070235733.1">
    <property type="nucleotide sequence ID" value="NZ_CP017478.1"/>
</dbReference>
<dbReference type="NCBIfam" id="TIGR04183">
    <property type="entry name" value="Por_Secre_tail"/>
    <property type="match status" value="1"/>
</dbReference>
<dbReference type="InterPro" id="IPR026444">
    <property type="entry name" value="Secre_tail"/>
</dbReference>
<gene>
    <name evidence="8" type="ORF">LPB138_02505</name>
</gene>
<keyword evidence="9" id="KW-1185">Reference proteome</keyword>
<dbReference type="InterPro" id="IPR036116">
    <property type="entry name" value="FN3_sf"/>
</dbReference>
<evidence type="ECO:0000313" key="8">
    <source>
        <dbReference type="EMBL" id="AOW19617.1"/>
    </source>
</evidence>
<dbReference type="OrthoDB" id="5500612at2"/>
<evidence type="ECO:0000256" key="1">
    <source>
        <dbReference type="ARBA" id="ARBA00006429"/>
    </source>
</evidence>